<comment type="similarity">
    <text evidence="1">Belongs to the amidase family.</text>
</comment>
<keyword evidence="3" id="KW-0808">Transferase</keyword>
<evidence type="ECO:0000259" key="2">
    <source>
        <dbReference type="Pfam" id="PF01425"/>
    </source>
</evidence>
<dbReference type="RefSeq" id="WP_035662690.1">
    <property type="nucleotide sequence ID" value="NZ_BAUV01000005.1"/>
</dbReference>
<dbReference type="GO" id="GO:0016740">
    <property type="term" value="F:transferase activity"/>
    <property type="evidence" value="ECO:0007669"/>
    <property type="project" value="UniProtKB-KW"/>
</dbReference>
<comment type="caution">
    <text evidence="3">The sequence shown here is derived from an EMBL/GenBank/DDBJ whole genome shotgun (WGS) entry which is preliminary data.</text>
</comment>
<dbReference type="InterPro" id="IPR000120">
    <property type="entry name" value="Amidase"/>
</dbReference>
<dbReference type="Proteomes" id="UP000018896">
    <property type="component" value="Unassembled WGS sequence"/>
</dbReference>
<evidence type="ECO:0000313" key="4">
    <source>
        <dbReference type="Proteomes" id="UP000018896"/>
    </source>
</evidence>
<dbReference type="PANTHER" id="PTHR11895:SF7">
    <property type="entry name" value="GLUTAMYL-TRNA(GLN) AMIDOTRANSFERASE SUBUNIT A, MITOCHONDRIAL"/>
    <property type="match status" value="1"/>
</dbReference>
<dbReference type="PANTHER" id="PTHR11895">
    <property type="entry name" value="TRANSAMIDASE"/>
    <property type="match status" value="1"/>
</dbReference>
<reference evidence="3 4" key="1">
    <citation type="journal article" date="2014" name="Genome Announc.">
        <title>Draft Genome Sequences of Three Alkaliphilic Bacillus Strains, Bacillus wakoensis JCM 9140T, Bacillus akibai JCM 9157T, and Bacillus hemicellulosilyticus JCM 9152T.</title>
        <authorList>
            <person name="Yuki M."/>
            <person name="Oshima K."/>
            <person name="Suda W."/>
            <person name="Oshida Y."/>
            <person name="Kitamura K."/>
            <person name="Iida T."/>
            <person name="Hattori M."/>
            <person name="Ohkuma M."/>
        </authorList>
    </citation>
    <scope>NUCLEOTIDE SEQUENCE [LARGE SCALE GENOMIC DNA]</scope>
    <source>
        <strain evidence="3 4">JCM 9157</strain>
    </source>
</reference>
<proteinExistence type="inferred from homology"/>
<dbReference type="InterPro" id="IPR036928">
    <property type="entry name" value="AS_sf"/>
</dbReference>
<evidence type="ECO:0000256" key="1">
    <source>
        <dbReference type="ARBA" id="ARBA00009199"/>
    </source>
</evidence>
<dbReference type="STRING" id="1236973.JCM9157_999"/>
<organism evidence="3 4">
    <name type="scientific">Halalkalibacter akibai (strain ATCC 43226 / DSM 21942 / CIP 109018 / JCM 9157 / 1139)</name>
    <name type="common">Bacillus akibai</name>
    <dbReference type="NCBI Taxonomy" id="1236973"/>
    <lineage>
        <taxon>Bacteria</taxon>
        <taxon>Bacillati</taxon>
        <taxon>Bacillota</taxon>
        <taxon>Bacilli</taxon>
        <taxon>Bacillales</taxon>
        <taxon>Bacillaceae</taxon>
        <taxon>Halalkalibacter</taxon>
    </lineage>
</organism>
<name>W4QPI7_HALA3</name>
<evidence type="ECO:0000313" key="3">
    <source>
        <dbReference type="EMBL" id="GAE33971.1"/>
    </source>
</evidence>
<dbReference type="SUPFAM" id="SSF75304">
    <property type="entry name" value="Amidase signature (AS) enzymes"/>
    <property type="match status" value="1"/>
</dbReference>
<accession>W4QPI7</accession>
<dbReference type="EMBL" id="BAUV01000005">
    <property type="protein sequence ID" value="GAE33971.1"/>
    <property type="molecule type" value="Genomic_DNA"/>
</dbReference>
<sequence>MTELHTLTASELAPLLESKQLSPVELTEAILNRIDQIDSSIHSYITPLHEIALQQAKSAEAEIANGLYKGPLHGIPIGIKDNFDTKGVRTTVGSKILAEQIPEQTATAVEKLLGAGGIMLGKLNMHEFGGGLTNTNPVYGHTRNPWNLHYVPGGSSGGSGAALAAGLATLTTGTDTFGSIRVPAAMCGIYGLKPTYGLVSTKGVAPLAWSLDHAGPMTRSCSDIAIMLDYMAGYDPRDPASIKAPLPDYRSQLNKDIKGLKIGVPSYFLDGLDPDIEKLFHNAIRTFEQLGAKVTEVSIPELTLSTFAGYVITTGEAATYHFNWLQEHLDDYARDVRIFFQAGAITTTPQYVRAQQARRTLVKAFKKAFEHVDILAAPTIPITTPRHEDNWVEQNLEITRRCMPFTSPANATGTPSLSVPMGLCSNGLPTGMQLIGNHLSEKLLLQIGHAWEQTLKN</sequence>
<dbReference type="OrthoDB" id="9811471at2"/>
<dbReference type="Gene3D" id="3.90.1300.10">
    <property type="entry name" value="Amidase signature (AS) domain"/>
    <property type="match status" value="1"/>
</dbReference>
<gene>
    <name evidence="3" type="ORF">JCM9157_999</name>
</gene>
<dbReference type="InterPro" id="IPR023631">
    <property type="entry name" value="Amidase_dom"/>
</dbReference>
<feature type="domain" description="Amidase" evidence="2">
    <location>
        <begin position="25"/>
        <end position="445"/>
    </location>
</feature>
<dbReference type="AlphaFoldDB" id="W4QPI7"/>
<protein>
    <submittedName>
        <fullName evidence="3">Aspartyl-tRNA(Asn) amidotransferase subunit A</fullName>
    </submittedName>
</protein>
<keyword evidence="4" id="KW-1185">Reference proteome</keyword>
<dbReference type="Pfam" id="PF01425">
    <property type="entry name" value="Amidase"/>
    <property type="match status" value="1"/>
</dbReference>
<dbReference type="eggNOG" id="COG0154">
    <property type="taxonomic scope" value="Bacteria"/>
</dbReference>